<organism evidence="2 3">
    <name type="scientific">Algoriphagus aestuariicola</name>
    <dbReference type="NCBI Taxonomy" id="1852016"/>
    <lineage>
        <taxon>Bacteria</taxon>
        <taxon>Pseudomonadati</taxon>
        <taxon>Bacteroidota</taxon>
        <taxon>Cytophagia</taxon>
        <taxon>Cytophagales</taxon>
        <taxon>Cyclobacteriaceae</taxon>
        <taxon>Algoriphagus</taxon>
    </lineage>
</organism>
<name>A0ABS3BL07_9BACT</name>
<dbReference type="GO" id="GO:0004519">
    <property type="term" value="F:endonuclease activity"/>
    <property type="evidence" value="ECO:0007669"/>
    <property type="project" value="UniProtKB-KW"/>
</dbReference>
<dbReference type="Pfam" id="PF04471">
    <property type="entry name" value="Mrr_cat"/>
    <property type="match status" value="1"/>
</dbReference>
<protein>
    <submittedName>
        <fullName evidence="2">Restriction endonuclease</fullName>
    </submittedName>
</protein>
<dbReference type="Proteomes" id="UP000664698">
    <property type="component" value="Unassembled WGS sequence"/>
</dbReference>
<reference evidence="2 3" key="1">
    <citation type="submission" date="2021-03" db="EMBL/GenBank/DDBJ databases">
        <title>novel species isolated from a fishpond in China.</title>
        <authorList>
            <person name="Lu H."/>
            <person name="Cai Z."/>
        </authorList>
    </citation>
    <scope>NUCLEOTIDE SEQUENCE [LARGE SCALE GENOMIC DNA]</scope>
    <source>
        <strain evidence="2 3">JCM 31546</strain>
    </source>
</reference>
<dbReference type="RefSeq" id="WP_206567495.1">
    <property type="nucleotide sequence ID" value="NZ_JAFKCW010000001.1"/>
</dbReference>
<keyword evidence="2" id="KW-0255">Endonuclease</keyword>
<feature type="domain" description="Restriction endonuclease type IV Mrr" evidence="1">
    <location>
        <begin position="20"/>
        <end position="84"/>
    </location>
</feature>
<evidence type="ECO:0000313" key="2">
    <source>
        <dbReference type="EMBL" id="MBN7799504.1"/>
    </source>
</evidence>
<gene>
    <name evidence="2" type="ORF">J0A67_01460</name>
</gene>
<sequence length="301" mass="34512">MIIDFKEIPKANSFDGNQDVFENFARDFFEAIGYQIIESPSRGADRGVDLKIRELRKGISGVTEIVWLVSCKHYAYSGASISPRIEQNILDRVKSNSCHGFIGFYSTIASTGLNQNLKGLASQIEYQVFDREKIEREIVGIRCMENLFLRYFPKSYKEWKSVYYYTEPVGLLDYFLDKEFSSEKELFLEICGSTGNILKDFRSSNSLTEFVQKKSISIINIDNLTGILFNSTIPFGQVVDFVLPDLVKRAHEIDVIGKPLLLSIMLNDKGSYILYPSYLMLDENKLKILNRLFSRVKELMG</sequence>
<evidence type="ECO:0000259" key="1">
    <source>
        <dbReference type="Pfam" id="PF04471"/>
    </source>
</evidence>
<keyword evidence="2" id="KW-0378">Hydrolase</keyword>
<dbReference type="InterPro" id="IPR007560">
    <property type="entry name" value="Restrct_endonuc_IV_Mrr"/>
</dbReference>
<keyword evidence="2" id="KW-0540">Nuclease</keyword>
<dbReference type="InterPro" id="IPR011335">
    <property type="entry name" value="Restrct_endonuc-II-like"/>
</dbReference>
<evidence type="ECO:0000313" key="3">
    <source>
        <dbReference type="Proteomes" id="UP000664698"/>
    </source>
</evidence>
<accession>A0ABS3BL07</accession>
<dbReference type="SUPFAM" id="SSF52980">
    <property type="entry name" value="Restriction endonuclease-like"/>
    <property type="match status" value="1"/>
</dbReference>
<keyword evidence="3" id="KW-1185">Reference proteome</keyword>
<proteinExistence type="predicted"/>
<comment type="caution">
    <text evidence="2">The sequence shown here is derived from an EMBL/GenBank/DDBJ whole genome shotgun (WGS) entry which is preliminary data.</text>
</comment>
<dbReference type="EMBL" id="JAFKCW010000001">
    <property type="protein sequence ID" value="MBN7799504.1"/>
    <property type="molecule type" value="Genomic_DNA"/>
</dbReference>